<reference evidence="1 2" key="1">
    <citation type="submission" date="2018-06" db="EMBL/GenBank/DDBJ databases">
        <title>Freshwater and sediment microbial communities from various areas in North America, analyzing microbe dynamics in response to fracking.</title>
        <authorList>
            <person name="Lamendella R."/>
        </authorList>
    </citation>
    <scope>NUCLEOTIDE SEQUENCE [LARGE SCALE GENOMIC DNA]</scope>
    <source>
        <strain evidence="1 2">3b_TX</strain>
    </source>
</reference>
<dbReference type="AlphaFoldDB" id="A0A366IKR0"/>
<dbReference type="Proteomes" id="UP000253509">
    <property type="component" value="Unassembled WGS sequence"/>
</dbReference>
<protein>
    <submittedName>
        <fullName evidence="1">Uncharacterized protein DUF2505</fullName>
    </submittedName>
</protein>
<evidence type="ECO:0000313" key="1">
    <source>
        <dbReference type="EMBL" id="RBP72808.1"/>
    </source>
</evidence>
<name>A0A366IKR0_9MICO</name>
<comment type="caution">
    <text evidence="1">The sequence shown here is derived from an EMBL/GenBank/DDBJ whole genome shotgun (WGS) entry which is preliminary data.</text>
</comment>
<proteinExistence type="predicted"/>
<evidence type="ECO:0000313" key="2">
    <source>
        <dbReference type="Proteomes" id="UP000253509"/>
    </source>
</evidence>
<accession>A0A366IKR0</accession>
<dbReference type="Pfam" id="PF10698">
    <property type="entry name" value="DUF2505"/>
    <property type="match status" value="1"/>
</dbReference>
<dbReference type="EMBL" id="QNSB01000003">
    <property type="protein sequence ID" value="RBP72808.1"/>
    <property type="molecule type" value="Genomic_DNA"/>
</dbReference>
<gene>
    <name evidence="1" type="ORF">DFO65_10399</name>
</gene>
<dbReference type="RefSeq" id="WP_113903297.1">
    <property type="nucleotide sequence ID" value="NZ_QNSB01000003.1"/>
</dbReference>
<sequence length="158" mass="16723">MRTVTLERETTIDRSSFLTRLTDVSLWESLGSHARLERLDVDTEVTVRTPMSVSDLPAALASRLPSGAELVETYVVPGEAVGEASEVRMSARAAGVPVEIDALIDVRDAVPDAASGTAVTVRAEISSSIPIFGSMVESAVAPVLERKLAERLAAFTAA</sequence>
<dbReference type="InterPro" id="IPR019639">
    <property type="entry name" value="DUF2505"/>
</dbReference>
<organism evidence="1 2">
    <name type="scientific">Brevibacterium celere</name>
    <dbReference type="NCBI Taxonomy" id="225845"/>
    <lineage>
        <taxon>Bacteria</taxon>
        <taxon>Bacillati</taxon>
        <taxon>Actinomycetota</taxon>
        <taxon>Actinomycetes</taxon>
        <taxon>Micrococcales</taxon>
        <taxon>Brevibacteriaceae</taxon>
        <taxon>Brevibacterium</taxon>
    </lineage>
</organism>
<keyword evidence="2" id="KW-1185">Reference proteome</keyword>